<dbReference type="GeneID" id="14882828"/>
<proteinExistence type="predicted"/>
<gene>
    <name evidence="1" type="ORF">EIN_198050</name>
</gene>
<dbReference type="RefSeq" id="XP_004183198.1">
    <property type="nucleotide sequence ID" value="XM_004183150.1"/>
</dbReference>
<dbReference type="KEGG" id="eiv:EIN_198050"/>
<dbReference type="OMA" id="SYWKKED"/>
<organism evidence="1 2">
    <name type="scientific">Entamoeba invadens IP1</name>
    <dbReference type="NCBI Taxonomy" id="370355"/>
    <lineage>
        <taxon>Eukaryota</taxon>
        <taxon>Amoebozoa</taxon>
        <taxon>Evosea</taxon>
        <taxon>Archamoebae</taxon>
        <taxon>Mastigamoebida</taxon>
        <taxon>Entamoebidae</taxon>
        <taxon>Entamoeba</taxon>
    </lineage>
</organism>
<dbReference type="OrthoDB" id="66409at2759"/>
<evidence type="ECO:0008006" key="3">
    <source>
        <dbReference type="Google" id="ProtNLM"/>
    </source>
</evidence>
<evidence type="ECO:0000313" key="2">
    <source>
        <dbReference type="Proteomes" id="UP000014680"/>
    </source>
</evidence>
<dbReference type="InterPro" id="IPR051731">
    <property type="entry name" value="DENND11/AVL9_GEFs"/>
</dbReference>
<dbReference type="EMBL" id="KB207226">
    <property type="protein sequence ID" value="ELP83852.1"/>
    <property type="molecule type" value="Genomic_DNA"/>
</dbReference>
<sequence length="452" mass="51255">MSGIIKSLVYIPRSSMQIYAYPELPQNTPYIFGLLPTLAFADTNHNPIYFIVPSSQPIQRMYGVSLVYPTHALVLLTTTFLIDPLNKLLNCYYSLFTRPSPQLLTALYNAMDASKVVPTPIIPTEALLSNITKIIKLMLLPFRTVLYSQIPANTSLSLLFIMSSIPGTFFQTKGDCPNSLAFPLKIDTPTHPIIPHFPTSWLDKIIGADGYVIGTTSPIFSELTKDWDVVINLDNGKVRCQKDVQNVIAETREDKLFILQMKEMYQRKQIDNVMLGVEWYVQGLLNTIAPFAKKVTSVSWNEIANTPANDYGIAFLKEWLSAPSFQEWKERVCVDQALKFDVKHPGRTSKTSFGSYTSESITSMLTTDWMIKGAVKVDNFYRGIEKYWTKEEEEAPVEDTPIVVTEKSEIKEPLDVVEAKEEKKELPKEDLKVVFDNVEVKEENKEAHVETQ</sequence>
<reference evidence="1 2" key="1">
    <citation type="submission" date="2012-10" db="EMBL/GenBank/DDBJ databases">
        <authorList>
            <person name="Zafar N."/>
            <person name="Inman J."/>
            <person name="Hall N."/>
            <person name="Lorenzi H."/>
            <person name="Caler E."/>
        </authorList>
    </citation>
    <scope>NUCLEOTIDE SEQUENCE [LARGE SCALE GENOMIC DNA]</scope>
    <source>
        <strain evidence="1 2">IP1</strain>
    </source>
</reference>
<dbReference type="PANTHER" id="PTHR31017:SF1">
    <property type="entry name" value="LATE SECRETORY PATHWAY PROTEIN AVL9 HOMOLOG"/>
    <property type="match status" value="1"/>
</dbReference>
<keyword evidence="2" id="KW-1185">Reference proteome</keyword>
<accession>A0A0A1TUQ7</accession>
<dbReference type="Pfam" id="PF08616">
    <property type="entry name" value="SPA"/>
    <property type="match status" value="1"/>
</dbReference>
<dbReference type="GO" id="GO:0005737">
    <property type="term" value="C:cytoplasm"/>
    <property type="evidence" value="ECO:0007669"/>
    <property type="project" value="TreeGrafter"/>
</dbReference>
<dbReference type="PANTHER" id="PTHR31017">
    <property type="entry name" value="LATE SECRETORY PATHWAY PROTEIN AVL9-RELATED"/>
    <property type="match status" value="1"/>
</dbReference>
<protein>
    <recommendedName>
        <fullName evidence="3">AVL9/DENND6 domain-containing protein</fullName>
    </recommendedName>
</protein>
<dbReference type="Proteomes" id="UP000014680">
    <property type="component" value="Unassembled WGS sequence"/>
</dbReference>
<evidence type="ECO:0000313" key="1">
    <source>
        <dbReference type="EMBL" id="ELP83852.1"/>
    </source>
</evidence>
<name>A0A0A1TUQ7_ENTIV</name>
<dbReference type="AlphaFoldDB" id="A0A0A1TUQ7"/>
<dbReference type="VEuPathDB" id="AmoebaDB:EIN_198050"/>